<dbReference type="InterPro" id="IPR051046">
    <property type="entry name" value="MurCDEF_CellWall_CoF430Synth"/>
</dbReference>
<dbReference type="Gene3D" id="3.40.1190.10">
    <property type="entry name" value="Mur-like, catalytic domain"/>
    <property type="match status" value="1"/>
</dbReference>
<comment type="catalytic activity">
    <reaction evidence="10">
        <text>D-alanyl-D-alanine + UDP-N-acetyl-alpha-D-muramoyl-L-alanyl-gamma-D-glutamyl-meso-2,6-diaminopimelate + ATP = UDP-N-acetyl-alpha-D-muramoyl-L-alanyl-gamma-D-glutamyl-meso-2,6-diaminopimeloyl-D-alanyl-D-alanine + ADP + phosphate + H(+)</text>
        <dbReference type="Rhea" id="RHEA:28374"/>
        <dbReference type="ChEBI" id="CHEBI:15378"/>
        <dbReference type="ChEBI" id="CHEBI:30616"/>
        <dbReference type="ChEBI" id="CHEBI:43474"/>
        <dbReference type="ChEBI" id="CHEBI:57822"/>
        <dbReference type="ChEBI" id="CHEBI:61386"/>
        <dbReference type="ChEBI" id="CHEBI:83905"/>
        <dbReference type="ChEBI" id="CHEBI:456216"/>
        <dbReference type="EC" id="6.3.2.10"/>
    </reaction>
</comment>
<dbReference type="InterPro" id="IPR036565">
    <property type="entry name" value="Mur-like_cat_sf"/>
</dbReference>
<evidence type="ECO:0000256" key="8">
    <source>
        <dbReference type="ARBA" id="ARBA00023306"/>
    </source>
</evidence>
<dbReference type="EC" id="6.3.2.10" evidence="10"/>
<keyword evidence="6 10" id="KW-0133">Cell shape</keyword>
<comment type="function">
    <text evidence="10">Involved in cell wall formation. Catalyzes the final step in the synthesis of UDP-N-acetylmuramoyl-pentapeptide, the precursor of murein.</text>
</comment>
<feature type="domain" description="Mur ligase central" evidence="14">
    <location>
        <begin position="107"/>
        <end position="298"/>
    </location>
</feature>
<evidence type="ECO:0000313" key="16">
    <source>
        <dbReference type="Proteomes" id="UP001275932"/>
    </source>
</evidence>
<comment type="subcellular location">
    <subcellularLocation>
        <location evidence="10">Cytoplasm</location>
    </subcellularLocation>
</comment>
<dbReference type="Proteomes" id="UP001275932">
    <property type="component" value="Unassembled WGS sequence"/>
</dbReference>
<dbReference type="SUPFAM" id="SSF53244">
    <property type="entry name" value="MurD-like peptide ligases, peptide-binding domain"/>
    <property type="match status" value="1"/>
</dbReference>
<evidence type="ECO:0000256" key="2">
    <source>
        <dbReference type="ARBA" id="ARBA00022598"/>
    </source>
</evidence>
<dbReference type="InterPro" id="IPR004101">
    <property type="entry name" value="Mur_ligase_C"/>
</dbReference>
<dbReference type="PANTHER" id="PTHR43024">
    <property type="entry name" value="UDP-N-ACETYLMURAMOYL-TRIPEPTIDE--D-ALANYL-D-ALANINE LIGASE"/>
    <property type="match status" value="1"/>
</dbReference>
<dbReference type="Gene3D" id="3.40.1390.10">
    <property type="entry name" value="MurE/MurF, N-terminal domain"/>
    <property type="match status" value="1"/>
</dbReference>
<dbReference type="InterPro" id="IPR005863">
    <property type="entry name" value="UDP-N-AcMur_synth"/>
</dbReference>
<evidence type="ECO:0000256" key="10">
    <source>
        <dbReference type="RuleBase" id="RU004136"/>
    </source>
</evidence>
<evidence type="ECO:0000256" key="3">
    <source>
        <dbReference type="ARBA" id="ARBA00022618"/>
    </source>
</evidence>
<dbReference type="InterPro" id="IPR000713">
    <property type="entry name" value="Mur_ligase_N"/>
</dbReference>
<keyword evidence="4" id="KW-0547">Nucleotide-binding</keyword>
<keyword evidence="2 15" id="KW-0436">Ligase</keyword>
<dbReference type="NCBIfam" id="TIGR01143">
    <property type="entry name" value="murF"/>
    <property type="match status" value="1"/>
</dbReference>
<keyword evidence="3 10" id="KW-0132">Cell division</keyword>
<organism evidence="15 16">
    <name type="scientific">Intestinicryptomonas porci</name>
    <dbReference type="NCBI Taxonomy" id="2926320"/>
    <lineage>
        <taxon>Bacteria</taxon>
        <taxon>Pseudomonadati</taxon>
        <taxon>Verrucomicrobiota</taxon>
        <taxon>Opitutia</taxon>
        <taxon>Opitutales</taxon>
        <taxon>Intestinicryptomonaceae</taxon>
        <taxon>Intestinicryptomonas</taxon>
    </lineage>
</organism>
<dbReference type="EMBL" id="JALBUT010000009">
    <property type="protein sequence ID" value="MDX8416068.1"/>
    <property type="molecule type" value="Genomic_DNA"/>
</dbReference>
<dbReference type="GO" id="GO:0016874">
    <property type="term" value="F:ligase activity"/>
    <property type="evidence" value="ECO:0007669"/>
    <property type="project" value="UniProtKB-KW"/>
</dbReference>
<feature type="domain" description="Mur ligase C-terminal" evidence="13">
    <location>
        <begin position="321"/>
        <end position="442"/>
    </location>
</feature>
<dbReference type="InterPro" id="IPR035911">
    <property type="entry name" value="MurE/MurF_N"/>
</dbReference>
<keyword evidence="7 10" id="KW-0573">Peptidoglycan synthesis</keyword>
<evidence type="ECO:0000256" key="6">
    <source>
        <dbReference type="ARBA" id="ARBA00022960"/>
    </source>
</evidence>
<gene>
    <name evidence="15" type="primary">murF</name>
    <name evidence="15" type="ORF">MOX91_07760</name>
</gene>
<keyword evidence="1" id="KW-0963">Cytoplasm</keyword>
<dbReference type="SUPFAM" id="SSF53623">
    <property type="entry name" value="MurD-like peptide ligases, catalytic domain"/>
    <property type="match status" value="1"/>
</dbReference>
<evidence type="ECO:0000256" key="1">
    <source>
        <dbReference type="ARBA" id="ARBA00022490"/>
    </source>
</evidence>
<evidence type="ECO:0000259" key="13">
    <source>
        <dbReference type="Pfam" id="PF02875"/>
    </source>
</evidence>
<feature type="compositionally biased region" description="Acidic residues" evidence="11">
    <location>
        <begin position="464"/>
        <end position="521"/>
    </location>
</feature>
<feature type="domain" description="Mur ligase N-terminal catalytic" evidence="12">
    <location>
        <begin position="26"/>
        <end position="96"/>
    </location>
</feature>
<name>A0ABU4WJW7_9BACT</name>
<protein>
    <recommendedName>
        <fullName evidence="10">UDP-N-acetylmuramoyl-tripeptide--D-alanyl-D-alanine ligase</fullName>
        <ecNumber evidence="10">6.3.2.10</ecNumber>
    </recommendedName>
</protein>
<evidence type="ECO:0000256" key="11">
    <source>
        <dbReference type="SAM" id="MobiDB-lite"/>
    </source>
</evidence>
<dbReference type="InterPro" id="IPR036615">
    <property type="entry name" value="Mur_ligase_C_dom_sf"/>
</dbReference>
<evidence type="ECO:0000256" key="4">
    <source>
        <dbReference type="ARBA" id="ARBA00022741"/>
    </source>
</evidence>
<evidence type="ECO:0000313" key="15">
    <source>
        <dbReference type="EMBL" id="MDX8416068.1"/>
    </source>
</evidence>
<comment type="caution">
    <text evidence="15">The sequence shown here is derived from an EMBL/GenBank/DDBJ whole genome shotgun (WGS) entry which is preliminary data.</text>
</comment>
<keyword evidence="8 10" id="KW-0131">Cell cycle</keyword>
<keyword evidence="9 10" id="KW-0961">Cell wall biogenesis/degradation</keyword>
<evidence type="ECO:0000259" key="12">
    <source>
        <dbReference type="Pfam" id="PF01225"/>
    </source>
</evidence>
<evidence type="ECO:0000259" key="14">
    <source>
        <dbReference type="Pfam" id="PF08245"/>
    </source>
</evidence>
<comment type="pathway">
    <text evidence="10">Cell wall biogenesis; peptidoglycan biosynthesis.</text>
</comment>
<proteinExistence type="predicted"/>
<evidence type="ECO:0000256" key="9">
    <source>
        <dbReference type="ARBA" id="ARBA00023316"/>
    </source>
</evidence>
<dbReference type="RefSeq" id="WP_370397521.1">
    <property type="nucleotide sequence ID" value="NZ_JALBUT010000009.1"/>
</dbReference>
<dbReference type="SUPFAM" id="SSF63418">
    <property type="entry name" value="MurE/MurF N-terminal domain"/>
    <property type="match status" value="1"/>
</dbReference>
<dbReference type="Pfam" id="PF01225">
    <property type="entry name" value="Mur_ligase"/>
    <property type="match status" value="1"/>
</dbReference>
<accession>A0ABU4WJW7</accession>
<dbReference type="Gene3D" id="3.90.190.20">
    <property type="entry name" value="Mur ligase, C-terminal domain"/>
    <property type="match status" value="1"/>
</dbReference>
<evidence type="ECO:0000256" key="7">
    <source>
        <dbReference type="ARBA" id="ARBA00022984"/>
    </source>
</evidence>
<evidence type="ECO:0000256" key="5">
    <source>
        <dbReference type="ARBA" id="ARBA00022840"/>
    </source>
</evidence>
<dbReference type="Pfam" id="PF08245">
    <property type="entry name" value="Mur_ligase_M"/>
    <property type="match status" value="1"/>
</dbReference>
<feature type="region of interest" description="Disordered" evidence="11">
    <location>
        <begin position="455"/>
        <end position="529"/>
    </location>
</feature>
<keyword evidence="5" id="KW-0067">ATP-binding</keyword>
<keyword evidence="16" id="KW-1185">Reference proteome</keyword>
<dbReference type="Pfam" id="PF02875">
    <property type="entry name" value="Mur_ligase_C"/>
    <property type="match status" value="1"/>
</dbReference>
<reference evidence="15 16" key="1">
    <citation type="submission" date="2022-03" db="EMBL/GenBank/DDBJ databases">
        <title>Novel taxa within the pig intestine.</title>
        <authorList>
            <person name="Wylensek D."/>
            <person name="Bishof K."/>
            <person name="Afrizal A."/>
            <person name="Clavel T."/>
        </authorList>
    </citation>
    <scope>NUCLEOTIDE SEQUENCE [LARGE SCALE GENOMIC DNA]</scope>
    <source>
        <strain evidence="15 16">CLA-KB-P66</strain>
    </source>
</reference>
<dbReference type="InterPro" id="IPR013221">
    <property type="entry name" value="Mur_ligase_cen"/>
</dbReference>
<sequence length="529" mass="58844">MPLFKIDDLQVWTAGKWSGLQKKYPEIKGFSTDSRNMQPNFAFVALCAKRDGHDFIEDAVKNGAVAVIASKDVETSVPVLKVEDTLKALQTIAKFHRLRFDAPVVGITGSCGKTSTKEFISHLAAWKKPLSTKENFNNEIGVALTLTQIDIRENLCAVIEAGVAKCGQMKELADMIEPDIAVITNIAPCHMEGFGEIANIAREKSLLARGVAKDGWVVMHSNLLSWKAFEELECKKAVLAPNDAPEIRADLVFRYSVKEEKDLVKIDLAIEDGGEYYFEMPLFTKGMTENALLSIATALMLGTTEEQIAMRLETLKTGAMRGSIVETEKAKFYIDCYNASPASMKDAMRRFLSISENSPRMFVLGDMAELGLATLRYHKEIGEITPFAEGNKAVLVGANAQIYKDAMLSKGWDENSISIFEKSPDAAGALADFSGWIFVKGSRVCELEKSLPSEVKASLPSSIQEEEEQASESEIPEEETGEIQEENDEEDENFNEFEEENFEDEDIENDYSEEESDDEEKSESLEDRF</sequence>
<dbReference type="PANTHER" id="PTHR43024:SF1">
    <property type="entry name" value="UDP-N-ACETYLMURAMOYL-TRIPEPTIDE--D-ALANYL-D-ALANINE LIGASE"/>
    <property type="match status" value="1"/>
</dbReference>